<feature type="coiled-coil region" evidence="1">
    <location>
        <begin position="858"/>
        <end position="916"/>
    </location>
</feature>
<accession>A0ABX4NK63</accession>
<reference evidence="2 3" key="1">
    <citation type="submission" date="2017-07" db="EMBL/GenBank/DDBJ databases">
        <title>Leptospira spp. isolated from tropical soils.</title>
        <authorList>
            <person name="Thibeaux R."/>
            <person name="Iraola G."/>
            <person name="Ferres I."/>
            <person name="Bierque E."/>
            <person name="Girault D."/>
            <person name="Soupe-Gilbert M.-E."/>
            <person name="Picardeau M."/>
            <person name="Goarant C."/>
        </authorList>
    </citation>
    <scope>NUCLEOTIDE SEQUENCE [LARGE SCALE GENOMIC DNA]</scope>
    <source>
        <strain evidence="2 3">FH4-C-A1</strain>
    </source>
</reference>
<dbReference type="PANTHER" id="PTHR47652:SF3">
    <property type="entry name" value="MITOCHONDRIAL IMPORT INNER MEMBRANE TRANSLOCASE SUBUNIT TIM44"/>
    <property type="match status" value="1"/>
</dbReference>
<dbReference type="NCBIfam" id="NF047516">
    <property type="entry name" value="LA_3659_fam"/>
    <property type="match status" value="1"/>
</dbReference>
<feature type="coiled-coil region" evidence="1">
    <location>
        <begin position="218"/>
        <end position="288"/>
    </location>
</feature>
<dbReference type="EMBL" id="NPDS01000006">
    <property type="protein sequence ID" value="PJZ56669.1"/>
    <property type="molecule type" value="Genomic_DNA"/>
</dbReference>
<sequence length="1142" mass="131304">MGIELLLPFIASVGITILLRRLDKSNYKLSQIKRFTGKVQDELNDIALEKIQFVKDAGIDLEISLKQTRKLANDVHALNEESRQLLDSIKTNRDFLDSVARDLKEVVQLSSDIREESNAIQQGLLRMESGKKEIQLLDQKILDLRSEAEAILEVFTDKVNLRSDELLQSLASKIVELEELLEIKNDKIDQGLNSIAANYRDSLDAHSNSLMRDSVGRIEQLRSEISSLFETIRNKEEDLDLRSEKLQTVFLTISDKLERLDSRVEEKAEAADRKLEEMARLAEKSAQEKLDRILEQVTHSKEAFINGVKLEVDSIRREIEGMSLETMTRRDEILNETRRQAESINESIQFFQEKYLEAENKLLRQADARKSELLRQIDTFEEEFNRISSNLRTDADGLKKDISMGLREFHSALDSAREDAKEKTIHGISNLKEEFDLELSKLHSERSTLIQQDLEAVRQSIVTLDKQISSRIKDVDSYLGDLQSAMESSAGDLMSQVEEKIDLLSGTVDEEVRKIDQRFENLSRYWEEELGNIRLNAQDQMGRLQEKLGDVHVEGKGLLEEFKNEYAVQKDKIEEFVSRYKTNFQKEGDSVSERLGDSLRNIKEDGNEILQTLREEFSGTIDKMEQIVKKNEKVLEIHAEKIRNSVESNLENAGKDAERVLDRLRDSAEDFFEKQEEKISRLNGTIDAKISKQLTSLMDKGQLQLGQLEERISKYILDVKKNLEDSLKASRKDSDDQMKGFQKQLQNQLREMEAASEEFLRSGKEEFKGSMEEYRELQLDLKRDLEEIANAKKNLIAEIQEESENLRSSVEEITDKMEELGEKAELFHKASEVVDKTDSYIQTMEELLSRADERTPLLNELEQKLDELQNLKHSLVNETEDLKLRLDSLASIKDSSDSLRNEFEELQRRSSDWEDTFTRLLEAGEKALEMEETFGDLTERLESLESVRGEVKGLFEETDAHKEAAKGLTNKLYSLQNDVEILEAREKEIAETVRKTDDRIESLFRKKEEIRSVEAKFEKIEDLMVDLSERHKQISTLQHRMEDLKAGAIVVKEDLEGLLGEADDKFEKLSGFLDAVGAVTEGSPSSSKSKDSSKDHLIQRKKATVLNLYHNFQWPAETIAEKLNLETGLVNTILQSESVKKK</sequence>
<evidence type="ECO:0000313" key="3">
    <source>
        <dbReference type="Proteomes" id="UP000231879"/>
    </source>
</evidence>
<evidence type="ECO:0000256" key="1">
    <source>
        <dbReference type="SAM" id="Coils"/>
    </source>
</evidence>
<feature type="coiled-coil region" evidence="1">
    <location>
        <begin position="127"/>
        <end position="187"/>
    </location>
</feature>
<dbReference type="NCBIfam" id="NF047514">
    <property type="entry name" value="SpiroCoCo_N"/>
    <property type="match status" value="1"/>
</dbReference>
<comment type="caution">
    <text evidence="2">The sequence shown here is derived from an EMBL/GenBank/DDBJ whole genome shotgun (WGS) entry which is preliminary data.</text>
</comment>
<dbReference type="Gene3D" id="1.20.120.20">
    <property type="entry name" value="Apolipoprotein"/>
    <property type="match status" value="2"/>
</dbReference>
<gene>
    <name evidence="2" type="ORF">CH367_14570</name>
</gene>
<dbReference type="Proteomes" id="UP000231879">
    <property type="component" value="Unassembled WGS sequence"/>
</dbReference>
<protein>
    <submittedName>
        <fullName evidence="2">Chromosome segregation protein SMC</fullName>
    </submittedName>
</protein>
<dbReference type="RefSeq" id="WP_100763236.1">
    <property type="nucleotide sequence ID" value="NZ_NPDS01000006.1"/>
</dbReference>
<dbReference type="PANTHER" id="PTHR47652">
    <property type="entry name" value="MITOCHONDRIAL IMPORT INNER MEMBRANE TRANSLOCASE SUBUNIT TIM44"/>
    <property type="match status" value="1"/>
</dbReference>
<keyword evidence="1" id="KW-0175">Coiled coil</keyword>
<name>A0ABX4NK63_9LEPT</name>
<dbReference type="NCBIfam" id="NF047515">
    <property type="entry name" value="SpiroCoCo_C"/>
    <property type="match status" value="1"/>
</dbReference>
<feature type="coiled-coil region" evidence="1">
    <location>
        <begin position="334"/>
        <end position="390"/>
    </location>
</feature>
<feature type="coiled-coil region" evidence="1">
    <location>
        <begin position="731"/>
        <end position="823"/>
    </location>
</feature>
<organism evidence="2 3">
    <name type="scientific">Leptospira barantonii</name>
    <dbReference type="NCBI Taxonomy" id="2023184"/>
    <lineage>
        <taxon>Bacteria</taxon>
        <taxon>Pseudomonadati</taxon>
        <taxon>Spirochaetota</taxon>
        <taxon>Spirochaetia</taxon>
        <taxon>Leptospirales</taxon>
        <taxon>Leptospiraceae</taxon>
        <taxon>Leptospira</taxon>
    </lineage>
</organism>
<evidence type="ECO:0000313" key="2">
    <source>
        <dbReference type="EMBL" id="PJZ56669.1"/>
    </source>
</evidence>
<proteinExistence type="predicted"/>
<dbReference type="SUPFAM" id="SSF58113">
    <property type="entry name" value="Apolipoprotein A-I"/>
    <property type="match status" value="2"/>
</dbReference>
<keyword evidence="3" id="KW-1185">Reference proteome</keyword>